<dbReference type="InterPro" id="IPR005491">
    <property type="entry name" value="ENT_dom"/>
</dbReference>
<comment type="subcellular location">
    <subcellularLocation>
        <location evidence="1">Nucleus</location>
    </subcellularLocation>
</comment>
<dbReference type="PANTHER" id="PTHR33432">
    <property type="entry name" value="PROTEIN EMSY-LIKE 4"/>
    <property type="match status" value="1"/>
</dbReference>
<feature type="domain" description="ENT" evidence="5">
    <location>
        <begin position="1"/>
        <end position="64"/>
    </location>
</feature>
<feature type="region of interest" description="Disordered" evidence="4">
    <location>
        <begin position="56"/>
        <end position="131"/>
    </location>
</feature>
<dbReference type="PANTHER" id="PTHR33432:SF28">
    <property type="entry name" value="PROTEIN EMSY-LIKE 4"/>
    <property type="match status" value="1"/>
</dbReference>
<keyword evidence="3" id="KW-0175">Coiled coil</keyword>
<dbReference type="OrthoDB" id="1737049at2759"/>
<organism evidence="6 7">
    <name type="scientific">Genlisea aurea</name>
    <dbReference type="NCBI Taxonomy" id="192259"/>
    <lineage>
        <taxon>Eukaryota</taxon>
        <taxon>Viridiplantae</taxon>
        <taxon>Streptophyta</taxon>
        <taxon>Embryophyta</taxon>
        <taxon>Tracheophyta</taxon>
        <taxon>Spermatophyta</taxon>
        <taxon>Magnoliopsida</taxon>
        <taxon>eudicotyledons</taxon>
        <taxon>Gunneridae</taxon>
        <taxon>Pentapetalae</taxon>
        <taxon>asterids</taxon>
        <taxon>lamiids</taxon>
        <taxon>Lamiales</taxon>
        <taxon>Lentibulariaceae</taxon>
        <taxon>Genlisea</taxon>
    </lineage>
</organism>
<protein>
    <recommendedName>
        <fullName evidence="5">ENT domain-containing protein</fullName>
    </recommendedName>
</protein>
<evidence type="ECO:0000259" key="5">
    <source>
        <dbReference type="PROSITE" id="PS51138"/>
    </source>
</evidence>
<reference evidence="6 7" key="1">
    <citation type="journal article" date="2013" name="BMC Genomics">
        <title>The miniature genome of a carnivorous plant Genlisea aurea contains a low number of genes and short non-coding sequences.</title>
        <authorList>
            <person name="Leushkin E.V."/>
            <person name="Sutormin R.A."/>
            <person name="Nabieva E.R."/>
            <person name="Penin A.A."/>
            <person name="Kondrashov A.S."/>
            <person name="Logacheva M.D."/>
        </authorList>
    </citation>
    <scope>NUCLEOTIDE SEQUENCE [LARGE SCALE GENOMIC DNA]</scope>
</reference>
<dbReference type="InterPro" id="IPR036142">
    <property type="entry name" value="ENT_dom-like_sf"/>
</dbReference>
<dbReference type="InterPro" id="IPR033485">
    <property type="entry name" value="EMSY-LIKE_plant"/>
</dbReference>
<feature type="non-terminal residue" evidence="6">
    <location>
        <position position="1"/>
    </location>
</feature>
<name>S8E6T8_9LAMI</name>
<keyword evidence="7" id="KW-1185">Reference proteome</keyword>
<evidence type="ECO:0000256" key="3">
    <source>
        <dbReference type="SAM" id="Coils"/>
    </source>
</evidence>
<dbReference type="Proteomes" id="UP000015453">
    <property type="component" value="Unassembled WGS sequence"/>
</dbReference>
<accession>S8E6T8</accession>
<gene>
    <name evidence="6" type="ORF">M569_03196</name>
</gene>
<feature type="region of interest" description="Disordered" evidence="4">
    <location>
        <begin position="242"/>
        <end position="283"/>
    </location>
</feature>
<dbReference type="Pfam" id="PF03735">
    <property type="entry name" value="ENT"/>
    <property type="match status" value="1"/>
</dbReference>
<dbReference type="SUPFAM" id="SSF158639">
    <property type="entry name" value="ENT-like"/>
    <property type="match status" value="1"/>
</dbReference>
<dbReference type="Gene3D" id="2.30.30.140">
    <property type="match status" value="1"/>
</dbReference>
<proteinExistence type="predicted"/>
<dbReference type="CDD" id="cd20404">
    <property type="entry name" value="Tudor_Agenet_AtEML-like"/>
    <property type="match status" value="1"/>
</dbReference>
<keyword evidence="2" id="KW-0539">Nucleus</keyword>
<dbReference type="SUPFAM" id="SSF63748">
    <property type="entry name" value="Tudor/PWWP/MBT"/>
    <property type="match status" value="1"/>
</dbReference>
<dbReference type="PROSITE" id="PS51138">
    <property type="entry name" value="ENT"/>
    <property type="match status" value="1"/>
</dbReference>
<feature type="coiled-coil region" evidence="3">
    <location>
        <begin position="4"/>
        <end position="31"/>
    </location>
</feature>
<dbReference type="GO" id="GO:0050832">
    <property type="term" value="P:defense response to fungus"/>
    <property type="evidence" value="ECO:0007669"/>
    <property type="project" value="InterPro"/>
</dbReference>
<comment type="caution">
    <text evidence="6">The sequence shown here is derived from an EMBL/GenBank/DDBJ whole genome shotgun (WGS) entry which is preliminary data.</text>
</comment>
<dbReference type="EMBL" id="AUSU01001200">
    <property type="protein sequence ID" value="EPS71563.1"/>
    <property type="molecule type" value="Genomic_DNA"/>
</dbReference>
<sequence>NVYFQEKEDLMTELRKELRLSNEEHRDLLTRVNADETIQRIREWRRSVGIQPGIHGVSQIINDPMPTPTISSSRKKQKVAPSLPSQSFGAPSPFHPQAIAVASQPSSSAGKRGPSIGVKGKKQKTMPFGASSMKTQYPSGRGHSGNCIPSGGLATVPVEGAPFDPLIGRKVRTRWPDDNTFYAAVIADYNPAEGLHALVYDMGTDNEAWEWVNLSEISPGDIVFEGEDPGISHHGGYGGAADLGMSRPLGRDSAGRGRGMAKSQSRKDFPTSQNGIEKKGPDDIRLLHTDSLIKEIERVFGCSHPDPVEIEKAKMVLK</sequence>
<evidence type="ECO:0000256" key="1">
    <source>
        <dbReference type="ARBA" id="ARBA00004123"/>
    </source>
</evidence>
<evidence type="ECO:0000256" key="4">
    <source>
        <dbReference type="SAM" id="MobiDB-lite"/>
    </source>
</evidence>
<dbReference type="GO" id="GO:0005634">
    <property type="term" value="C:nucleus"/>
    <property type="evidence" value="ECO:0007669"/>
    <property type="project" value="UniProtKB-SubCell"/>
</dbReference>
<feature type="non-terminal residue" evidence="6">
    <location>
        <position position="318"/>
    </location>
</feature>
<evidence type="ECO:0000313" key="7">
    <source>
        <dbReference type="Proteomes" id="UP000015453"/>
    </source>
</evidence>
<dbReference type="AlphaFoldDB" id="S8E6T8"/>
<dbReference type="Gene3D" id="1.10.1240.40">
    <property type="entry name" value="ENT domain"/>
    <property type="match status" value="1"/>
</dbReference>
<evidence type="ECO:0000256" key="2">
    <source>
        <dbReference type="ARBA" id="ARBA00023242"/>
    </source>
</evidence>
<evidence type="ECO:0000313" key="6">
    <source>
        <dbReference type="EMBL" id="EPS71563.1"/>
    </source>
</evidence>